<dbReference type="Proteomes" id="UP001055811">
    <property type="component" value="Linkage Group LG04"/>
</dbReference>
<keyword evidence="2" id="KW-1185">Reference proteome</keyword>
<name>A0ACB9E172_CICIN</name>
<dbReference type="EMBL" id="CM042012">
    <property type="protein sequence ID" value="KAI3752580.1"/>
    <property type="molecule type" value="Genomic_DNA"/>
</dbReference>
<proteinExistence type="predicted"/>
<protein>
    <submittedName>
        <fullName evidence="1">Uncharacterized protein</fullName>
    </submittedName>
</protein>
<reference evidence="1 2" key="2">
    <citation type="journal article" date="2022" name="Mol. Ecol. Resour.">
        <title>The genomes of chicory, endive, great burdock and yacon provide insights into Asteraceae paleo-polyploidization history and plant inulin production.</title>
        <authorList>
            <person name="Fan W."/>
            <person name="Wang S."/>
            <person name="Wang H."/>
            <person name="Wang A."/>
            <person name="Jiang F."/>
            <person name="Liu H."/>
            <person name="Zhao H."/>
            <person name="Xu D."/>
            <person name="Zhang Y."/>
        </authorList>
    </citation>
    <scope>NUCLEOTIDE SEQUENCE [LARGE SCALE GENOMIC DNA]</scope>
    <source>
        <strain evidence="2">cv. Punajuju</strain>
        <tissue evidence="1">Leaves</tissue>
    </source>
</reference>
<evidence type="ECO:0000313" key="1">
    <source>
        <dbReference type="EMBL" id="KAI3752580.1"/>
    </source>
</evidence>
<accession>A0ACB9E172</accession>
<organism evidence="1 2">
    <name type="scientific">Cichorium intybus</name>
    <name type="common">Chicory</name>
    <dbReference type="NCBI Taxonomy" id="13427"/>
    <lineage>
        <taxon>Eukaryota</taxon>
        <taxon>Viridiplantae</taxon>
        <taxon>Streptophyta</taxon>
        <taxon>Embryophyta</taxon>
        <taxon>Tracheophyta</taxon>
        <taxon>Spermatophyta</taxon>
        <taxon>Magnoliopsida</taxon>
        <taxon>eudicotyledons</taxon>
        <taxon>Gunneridae</taxon>
        <taxon>Pentapetalae</taxon>
        <taxon>asterids</taxon>
        <taxon>campanulids</taxon>
        <taxon>Asterales</taxon>
        <taxon>Asteraceae</taxon>
        <taxon>Cichorioideae</taxon>
        <taxon>Cichorieae</taxon>
        <taxon>Cichoriinae</taxon>
        <taxon>Cichorium</taxon>
    </lineage>
</organism>
<sequence>MARSTIHFTLAIVALFLISSAVAEYITLTEENFEKEVGQDRDALVEFYAPWCGHCKKLAPEFERLGNAFKKATSVLIGKVDCDEHKDVCTKYEVQGYPSIKFFPKGSLEPKDYDGERTAEKFVEYVNSQAGTLVKIGAISSNVVTLTQDTFNEIVMDNTKHVLVEFWAPWCGHCQDLAPIYESLGDAFKNEADVVIANINIDKYKKQIEMYNVQNIPRVMMFSKDNKDGENYLGKRNLEDLVNFVNEKCGTNRDGEGQLNSNAGIIEILDILVKEFKSAGDDDKQEVYAKIEEEAANLNGSLARYGKIYIKAAHSYMVKGADYAKNEIQRIERLLSKSVSSVKADEFTLKKNILSVFA</sequence>
<reference evidence="2" key="1">
    <citation type="journal article" date="2022" name="Mol. Ecol. Resour.">
        <title>The genomes of chicory, endive, great burdock and yacon provide insights into Asteraceae palaeo-polyploidization history and plant inulin production.</title>
        <authorList>
            <person name="Fan W."/>
            <person name="Wang S."/>
            <person name="Wang H."/>
            <person name="Wang A."/>
            <person name="Jiang F."/>
            <person name="Liu H."/>
            <person name="Zhao H."/>
            <person name="Xu D."/>
            <person name="Zhang Y."/>
        </authorList>
    </citation>
    <scope>NUCLEOTIDE SEQUENCE [LARGE SCALE GENOMIC DNA]</scope>
    <source>
        <strain evidence="2">cv. Punajuju</strain>
    </source>
</reference>
<evidence type="ECO:0000313" key="2">
    <source>
        <dbReference type="Proteomes" id="UP001055811"/>
    </source>
</evidence>
<comment type="caution">
    <text evidence="1">The sequence shown here is derived from an EMBL/GenBank/DDBJ whole genome shotgun (WGS) entry which is preliminary data.</text>
</comment>
<gene>
    <name evidence="1" type="ORF">L2E82_24614</name>
</gene>